<dbReference type="NCBIfam" id="TIGR04355">
    <property type="entry name" value="HprK_rel_B"/>
    <property type="match status" value="1"/>
</dbReference>
<dbReference type="Proteomes" id="UP001193680">
    <property type="component" value="Unassembled WGS sequence"/>
</dbReference>
<keyword evidence="2" id="KW-1185">Reference proteome</keyword>
<keyword evidence="1" id="KW-0808">Transferase</keyword>
<dbReference type="EMBL" id="JACBGI020000007">
    <property type="protein sequence ID" value="MBF6057852.1"/>
    <property type="molecule type" value="Genomic_DNA"/>
</dbReference>
<evidence type="ECO:0000313" key="2">
    <source>
        <dbReference type="Proteomes" id="UP001193680"/>
    </source>
</evidence>
<protein>
    <submittedName>
        <fullName evidence="1">HprK-related kinase B</fullName>
    </submittedName>
</protein>
<reference evidence="1 2" key="1">
    <citation type="submission" date="2020-06" db="EMBL/GenBank/DDBJ databases">
        <authorList>
            <person name="Scott K."/>
        </authorList>
    </citation>
    <scope>NUCLEOTIDE SEQUENCE [LARGE SCALE GENOMIC DNA]</scope>
    <source>
        <strain evidence="1 2">HH1</strain>
    </source>
</reference>
<sequence>MQYLEALLLQIKLAHPLQSQGLRLNLLAYPIELYSTSKRVLEILDDYFGDLAETIQSGSSQGQVPKIHIYQVSEAESFIQHYPWEDWQREAGKTGRKDAIYDIEHLGQPVRFLQKVKTGMLFLQPMPNQHTLHAASFGDAEKHPNQIVNFILTQYLNHHLRNGWLLAHTSGMQLDGVGITFAGLSGGGKSTLMLHLLAQEAHQSRFISNDRLLLQQEGNSILMRGIPKQPRINPGTIVHNPKLHPLLSAREREEFLQMDSEELRYLEQKFDADVDRLFGAGCFLQEAKLDMLVILNWQLDPNLPTELNEVDIRQRKDLISAVMKTPGPFYADNEGFLKNGTLPEMDAYLQLLQNCRVMELSGHIDFDAAQHLVLQAVETQPL</sequence>
<evidence type="ECO:0000313" key="1">
    <source>
        <dbReference type="EMBL" id="MBF6057852.1"/>
    </source>
</evidence>
<dbReference type="GO" id="GO:0016301">
    <property type="term" value="F:kinase activity"/>
    <property type="evidence" value="ECO:0007669"/>
    <property type="project" value="UniProtKB-KW"/>
</dbReference>
<dbReference type="Gene3D" id="3.40.50.300">
    <property type="entry name" value="P-loop containing nucleotide triphosphate hydrolases"/>
    <property type="match status" value="1"/>
</dbReference>
<dbReference type="RefSeq" id="WP_185977992.1">
    <property type="nucleotide sequence ID" value="NZ_JACBGI020000007.1"/>
</dbReference>
<dbReference type="InterPro" id="IPR027417">
    <property type="entry name" value="P-loop_NTPase"/>
</dbReference>
<dbReference type="SUPFAM" id="SSF53795">
    <property type="entry name" value="PEP carboxykinase-like"/>
    <property type="match status" value="1"/>
</dbReference>
<reference evidence="1 2" key="2">
    <citation type="submission" date="2020-11" db="EMBL/GenBank/DDBJ databases">
        <title>Sulfur oxidizing isolate from Hospital Hole Sinkhole.</title>
        <authorList>
            <person name="Scott K.M."/>
        </authorList>
    </citation>
    <scope>NUCLEOTIDE SEQUENCE [LARGE SCALE GENOMIC DNA]</scope>
    <source>
        <strain evidence="1 2">HH1</strain>
    </source>
</reference>
<dbReference type="InterPro" id="IPR027597">
    <property type="entry name" value="HprK-rel_B"/>
</dbReference>
<gene>
    <name evidence="1" type="ORF">H8792_005805</name>
</gene>
<name>A0ABS0BVJ6_9GAMM</name>
<organism evidence="1 2">
    <name type="scientific">Thiomicrorhabdus heinhorstiae</name>
    <dbReference type="NCBI Taxonomy" id="2748010"/>
    <lineage>
        <taxon>Bacteria</taxon>
        <taxon>Pseudomonadati</taxon>
        <taxon>Pseudomonadota</taxon>
        <taxon>Gammaproteobacteria</taxon>
        <taxon>Thiotrichales</taxon>
        <taxon>Piscirickettsiaceae</taxon>
        <taxon>Thiomicrorhabdus</taxon>
    </lineage>
</organism>
<accession>A0ABS0BVJ6</accession>
<proteinExistence type="predicted"/>
<keyword evidence="1" id="KW-0418">Kinase</keyword>
<comment type="caution">
    <text evidence="1">The sequence shown here is derived from an EMBL/GenBank/DDBJ whole genome shotgun (WGS) entry which is preliminary data.</text>
</comment>